<protein>
    <submittedName>
        <fullName evidence="2">Uncharacterized protein</fullName>
    </submittedName>
</protein>
<evidence type="ECO:0000313" key="2">
    <source>
        <dbReference type="EMBL" id="PSK99895.1"/>
    </source>
</evidence>
<dbReference type="AlphaFoldDB" id="A0A2P8DRQ4"/>
<feature type="compositionally biased region" description="Basic and acidic residues" evidence="1">
    <location>
        <begin position="19"/>
        <end position="32"/>
    </location>
</feature>
<proteinExistence type="predicted"/>
<evidence type="ECO:0000256" key="1">
    <source>
        <dbReference type="SAM" id="MobiDB-lite"/>
    </source>
</evidence>
<accession>A0A2P8DRQ4</accession>
<evidence type="ECO:0000313" key="3">
    <source>
        <dbReference type="Proteomes" id="UP000240542"/>
    </source>
</evidence>
<comment type="caution">
    <text evidence="2">The sequence shown here is derived from an EMBL/GenBank/DDBJ whole genome shotgun (WGS) entry which is preliminary data.</text>
</comment>
<feature type="region of interest" description="Disordered" evidence="1">
    <location>
        <begin position="1"/>
        <end position="32"/>
    </location>
</feature>
<name>A0A2P8DRQ4_9ACTN</name>
<organism evidence="2 3">
    <name type="scientific">Murinocardiopsis flavida</name>
    <dbReference type="NCBI Taxonomy" id="645275"/>
    <lineage>
        <taxon>Bacteria</taxon>
        <taxon>Bacillati</taxon>
        <taxon>Actinomycetota</taxon>
        <taxon>Actinomycetes</taxon>
        <taxon>Streptosporangiales</taxon>
        <taxon>Nocardiopsidaceae</taxon>
        <taxon>Murinocardiopsis</taxon>
    </lineage>
</organism>
<dbReference type="RefSeq" id="WP_211301123.1">
    <property type="nucleotide sequence ID" value="NZ_PYGA01000002.1"/>
</dbReference>
<reference evidence="2 3" key="1">
    <citation type="submission" date="2018-03" db="EMBL/GenBank/DDBJ databases">
        <title>Genomic Encyclopedia of Archaeal and Bacterial Type Strains, Phase II (KMG-II): from individual species to whole genera.</title>
        <authorList>
            <person name="Goeker M."/>
        </authorList>
    </citation>
    <scope>NUCLEOTIDE SEQUENCE [LARGE SCALE GENOMIC DNA]</scope>
    <source>
        <strain evidence="2 3">DSM 45312</strain>
    </source>
</reference>
<keyword evidence="3" id="KW-1185">Reference proteome</keyword>
<dbReference type="Proteomes" id="UP000240542">
    <property type="component" value="Unassembled WGS sequence"/>
</dbReference>
<gene>
    <name evidence="2" type="ORF">CLV63_10222</name>
</gene>
<dbReference type="EMBL" id="PYGA01000002">
    <property type="protein sequence ID" value="PSK99895.1"/>
    <property type="molecule type" value="Genomic_DNA"/>
</dbReference>
<sequence>MNEAQTSVGLSAPPLVVRGKTDTNVDPAAREPSGRTMAFARWVAAPQPGS</sequence>